<name>A0A3N0W6P5_9FLAO</name>
<comment type="caution">
    <text evidence="5">The sequence shown here is derived from an EMBL/GenBank/DDBJ whole genome shotgun (WGS) entry which is preliminary data.</text>
</comment>
<dbReference type="InterPro" id="IPR003313">
    <property type="entry name" value="AraC-bd"/>
</dbReference>
<evidence type="ECO:0000313" key="5">
    <source>
        <dbReference type="EMBL" id="ROI00461.1"/>
    </source>
</evidence>
<keyword evidence="2" id="KW-0238">DNA-binding</keyword>
<dbReference type="PANTHER" id="PTHR43280">
    <property type="entry name" value="ARAC-FAMILY TRANSCRIPTIONAL REGULATOR"/>
    <property type="match status" value="1"/>
</dbReference>
<evidence type="ECO:0000256" key="3">
    <source>
        <dbReference type="ARBA" id="ARBA00023163"/>
    </source>
</evidence>
<dbReference type="RefSeq" id="WP_123262162.1">
    <property type="nucleotide sequence ID" value="NZ_RJTX01000001.1"/>
</dbReference>
<dbReference type="Proteomes" id="UP000269375">
    <property type="component" value="Unassembled WGS sequence"/>
</dbReference>
<protein>
    <submittedName>
        <fullName evidence="6">AraC-like DNA-binding protein</fullName>
    </submittedName>
    <submittedName>
        <fullName evidence="5">Helix-turn-helix domain-containing protein</fullName>
    </submittedName>
</protein>
<keyword evidence="3" id="KW-0804">Transcription</keyword>
<accession>A0A3N0W6P5</accession>
<dbReference type="Pfam" id="PF02311">
    <property type="entry name" value="AraC_binding"/>
    <property type="match status" value="1"/>
</dbReference>
<dbReference type="InterPro" id="IPR018060">
    <property type="entry name" value="HTH_AraC"/>
</dbReference>
<dbReference type="Pfam" id="PF12833">
    <property type="entry name" value="HTH_18"/>
    <property type="match status" value="1"/>
</dbReference>
<dbReference type="EMBL" id="RJTX01000001">
    <property type="protein sequence ID" value="ROI00461.1"/>
    <property type="molecule type" value="Genomic_DNA"/>
</dbReference>
<dbReference type="GO" id="GO:0043565">
    <property type="term" value="F:sequence-specific DNA binding"/>
    <property type="evidence" value="ECO:0007669"/>
    <property type="project" value="InterPro"/>
</dbReference>
<dbReference type="SUPFAM" id="SSF51215">
    <property type="entry name" value="Regulatory protein AraC"/>
    <property type="match status" value="1"/>
</dbReference>
<dbReference type="OrthoDB" id="2666928at2"/>
<evidence type="ECO:0000256" key="1">
    <source>
        <dbReference type="ARBA" id="ARBA00023015"/>
    </source>
</evidence>
<proteinExistence type="predicted"/>
<keyword evidence="8" id="KW-1185">Reference proteome</keyword>
<dbReference type="Gene3D" id="1.10.10.60">
    <property type="entry name" value="Homeodomain-like"/>
    <property type="match status" value="1"/>
</dbReference>
<dbReference type="EMBL" id="SOQW01000001">
    <property type="protein sequence ID" value="TDX94568.1"/>
    <property type="molecule type" value="Genomic_DNA"/>
</dbReference>
<reference evidence="6 8" key="2">
    <citation type="submission" date="2019-03" db="EMBL/GenBank/DDBJ databases">
        <title>Genomic Encyclopedia of Archaeal and Bacterial Type Strains, Phase II (KMG-II): from individual species to whole genera.</title>
        <authorList>
            <person name="Goeker M."/>
        </authorList>
    </citation>
    <scope>NUCLEOTIDE SEQUENCE [LARGE SCALE GENOMIC DNA]</scope>
    <source>
        <strain evidence="6 8">DSM 15235</strain>
    </source>
</reference>
<keyword evidence="1" id="KW-0805">Transcription regulation</keyword>
<dbReference type="GO" id="GO:0003700">
    <property type="term" value="F:DNA-binding transcription factor activity"/>
    <property type="evidence" value="ECO:0007669"/>
    <property type="project" value="InterPro"/>
</dbReference>
<sequence>MEKIIKNIRFNRAKAPYECEIMELDSFFKMLSTFTYFGKTERIHFYVAFIITEGKGKHFVDFKEYTLEKGTILFVAPGQIQQYEKNPQFKGYLLLFTENFFRKQANELAFLNQTLIFDTTLPSALIQPEPGVFSQMLLLIQLLQAELSSNDTFVKEESLQKLTSLFLIYAERQKQRNNDSISNHHYLSQYYHFKQLLEKHFSQERSVDFYASLMAITPKTLNRITQSAIQKSAKEFIDNRVIIEIKRLLLFEKLSIKEIAYSLNFNEPTNLVKYFKKHTGETPTSYKGQ</sequence>
<dbReference type="Proteomes" id="UP000295709">
    <property type="component" value="Unassembled WGS sequence"/>
</dbReference>
<gene>
    <name evidence="6" type="ORF">BCF50_0336</name>
    <name evidence="5" type="ORF">EGI05_06145</name>
</gene>
<evidence type="ECO:0000256" key="2">
    <source>
        <dbReference type="ARBA" id="ARBA00023125"/>
    </source>
</evidence>
<dbReference type="PANTHER" id="PTHR43280:SF32">
    <property type="entry name" value="TRANSCRIPTIONAL REGULATORY PROTEIN"/>
    <property type="match status" value="1"/>
</dbReference>
<dbReference type="PROSITE" id="PS01124">
    <property type="entry name" value="HTH_ARAC_FAMILY_2"/>
    <property type="match status" value="1"/>
</dbReference>
<reference evidence="5 7" key="1">
    <citation type="submission" date="2018-11" db="EMBL/GenBank/DDBJ databases">
        <title>Proposal to divide the Flavobacteriaceae and reorganize its genera based on Amino Acid Identity values calculated from whole genome sequences.</title>
        <authorList>
            <person name="Nicholson A.C."/>
            <person name="Gulvik C.A."/>
            <person name="Whitney A.M."/>
            <person name="Humrighouse B.W."/>
            <person name="Bell M."/>
            <person name="Holmes B."/>
            <person name="Steigerwalt A."/>
            <person name="Villarma A."/>
            <person name="Sheth M."/>
            <person name="Batra D."/>
            <person name="Pryor J."/>
            <person name="Bernardet J.-F."/>
            <person name="Hugo C."/>
            <person name="Kampfer P."/>
            <person name="Newman J."/>
            <person name="Mcquiston J.R."/>
        </authorList>
    </citation>
    <scope>NUCLEOTIDE SEQUENCE [LARGE SCALE GENOMIC DNA]</scope>
    <source>
        <strain evidence="5 7">DSM 15235</strain>
    </source>
</reference>
<evidence type="ECO:0000313" key="7">
    <source>
        <dbReference type="Proteomes" id="UP000269375"/>
    </source>
</evidence>
<evidence type="ECO:0000313" key="6">
    <source>
        <dbReference type="EMBL" id="TDX94568.1"/>
    </source>
</evidence>
<evidence type="ECO:0000259" key="4">
    <source>
        <dbReference type="PROSITE" id="PS01124"/>
    </source>
</evidence>
<evidence type="ECO:0000313" key="8">
    <source>
        <dbReference type="Proteomes" id="UP000295709"/>
    </source>
</evidence>
<feature type="domain" description="HTH araC/xylS-type" evidence="4">
    <location>
        <begin position="191"/>
        <end position="289"/>
    </location>
</feature>
<dbReference type="InterPro" id="IPR037923">
    <property type="entry name" value="HTH-like"/>
</dbReference>
<dbReference type="SMART" id="SM00342">
    <property type="entry name" value="HTH_ARAC"/>
    <property type="match status" value="1"/>
</dbReference>
<organism evidence="5 7">
    <name type="scientific">Chryseobacterium daecheongense</name>
    <dbReference type="NCBI Taxonomy" id="192389"/>
    <lineage>
        <taxon>Bacteria</taxon>
        <taxon>Pseudomonadati</taxon>
        <taxon>Bacteroidota</taxon>
        <taxon>Flavobacteriia</taxon>
        <taxon>Flavobacteriales</taxon>
        <taxon>Weeksellaceae</taxon>
        <taxon>Chryseobacterium group</taxon>
        <taxon>Chryseobacterium</taxon>
    </lineage>
</organism>
<dbReference type="InterPro" id="IPR009057">
    <property type="entry name" value="Homeodomain-like_sf"/>
</dbReference>
<dbReference type="AlphaFoldDB" id="A0A3N0W6P5"/>
<dbReference type="SUPFAM" id="SSF46689">
    <property type="entry name" value="Homeodomain-like"/>
    <property type="match status" value="1"/>
</dbReference>